<dbReference type="InterPro" id="IPR008580">
    <property type="entry name" value="PPPDE_dom"/>
</dbReference>
<dbReference type="PANTHER" id="PTHR12378:SF7">
    <property type="entry name" value="DESUMOYLATING ISOPEPTIDASE 1"/>
    <property type="match status" value="1"/>
</dbReference>
<dbReference type="GO" id="GO:0070646">
    <property type="term" value="P:protein modification by small protein removal"/>
    <property type="evidence" value="ECO:0007669"/>
    <property type="project" value="TreeGrafter"/>
</dbReference>
<dbReference type="InterPro" id="IPR013535">
    <property type="entry name" value="PUL_dom"/>
</dbReference>
<evidence type="ECO:0008006" key="5">
    <source>
        <dbReference type="Google" id="ProtNLM"/>
    </source>
</evidence>
<dbReference type="AlphaFoldDB" id="A0A8T1X1T1"/>
<reference evidence="3" key="1">
    <citation type="submission" date="2021-02" db="EMBL/GenBank/DDBJ databases">
        <authorList>
            <person name="Palmer J.M."/>
        </authorList>
    </citation>
    <scope>NUCLEOTIDE SEQUENCE</scope>
    <source>
        <strain evidence="3">SCRP23</strain>
    </source>
</reference>
<sequence length="457" mass="49406">MASVTLRVYDLSHGMARQLSPALLGKTIDGVWHTGVLVFGKEYFFGGGGIQAMAPELVVARYGMQPVRTVPLGETLKTQQQFEQFLRDNSARFTDASYDLLRHNCNNFSDEAAKFLMGSGIPQYILDLPNEALNTPFGAMLRPMLENMQNQMHAAPGDQLFAIPFNDASRANLAVPAAVTTETIVAADLASRKFKISGAPSLYLEKMIKRIMKLTESGNGLSEDEVATLQVLQADSELKEVDAEKSTKLWQVLTKLLTQGHGSPFFFPALGVFRVLLLSSKTSVGATEKNVCFEAVVKATEAEPSPLTFAQKTLLLAVLLNAFANAGFSDIALSETGRFLPFVFAIIGDQSATQEARVLSAHVLSNCCLALKIGEEVVITTIVCGAVETLDRLQQSSAAQQQTIEGIIVGLGRLLRNFEAARSLSVELGLAEVLRRLNTAPGLNAIQPLLSEVVAMI</sequence>
<accession>A0A8T1X1T1</accession>
<comment type="caution">
    <text evidence="3">The sequence shown here is derived from an EMBL/GenBank/DDBJ whole genome shotgun (WGS) entry which is preliminary data.</text>
</comment>
<keyword evidence="4" id="KW-1185">Reference proteome</keyword>
<feature type="domain" description="PPPDE" evidence="2">
    <location>
        <begin position="2"/>
        <end position="146"/>
    </location>
</feature>
<dbReference type="SMART" id="SM01179">
    <property type="entry name" value="DUF862"/>
    <property type="match status" value="1"/>
</dbReference>
<dbReference type="PROSITE" id="PS51396">
    <property type="entry name" value="PUL"/>
    <property type="match status" value="1"/>
</dbReference>
<gene>
    <name evidence="3" type="ORF">PHYBOEH_006731</name>
</gene>
<organism evidence="3 4">
    <name type="scientific">Phytophthora boehmeriae</name>
    <dbReference type="NCBI Taxonomy" id="109152"/>
    <lineage>
        <taxon>Eukaryota</taxon>
        <taxon>Sar</taxon>
        <taxon>Stramenopiles</taxon>
        <taxon>Oomycota</taxon>
        <taxon>Peronosporomycetes</taxon>
        <taxon>Peronosporales</taxon>
        <taxon>Peronosporaceae</taxon>
        <taxon>Phytophthora</taxon>
    </lineage>
</organism>
<evidence type="ECO:0000313" key="4">
    <source>
        <dbReference type="Proteomes" id="UP000693981"/>
    </source>
</evidence>
<name>A0A8T1X1T1_9STRA</name>
<evidence type="ECO:0000259" key="1">
    <source>
        <dbReference type="PROSITE" id="PS51396"/>
    </source>
</evidence>
<evidence type="ECO:0000259" key="2">
    <source>
        <dbReference type="PROSITE" id="PS51858"/>
    </source>
</evidence>
<proteinExistence type="predicted"/>
<protein>
    <recommendedName>
        <fullName evidence="5">Peptidase</fullName>
    </recommendedName>
</protein>
<dbReference type="EMBL" id="JAGDFL010000036">
    <property type="protein sequence ID" value="KAG7400192.1"/>
    <property type="molecule type" value="Genomic_DNA"/>
</dbReference>
<evidence type="ECO:0000313" key="3">
    <source>
        <dbReference type="EMBL" id="KAG7400192.1"/>
    </source>
</evidence>
<dbReference type="OrthoDB" id="21221at2759"/>
<dbReference type="Proteomes" id="UP000693981">
    <property type="component" value="Unassembled WGS sequence"/>
</dbReference>
<dbReference type="Pfam" id="PF08324">
    <property type="entry name" value="PUL"/>
    <property type="match status" value="1"/>
</dbReference>
<dbReference type="Pfam" id="PF05903">
    <property type="entry name" value="Peptidase_C97"/>
    <property type="match status" value="1"/>
</dbReference>
<dbReference type="GO" id="GO:0008233">
    <property type="term" value="F:peptidase activity"/>
    <property type="evidence" value="ECO:0007669"/>
    <property type="project" value="InterPro"/>
</dbReference>
<dbReference type="PROSITE" id="PS51858">
    <property type="entry name" value="PPPDE"/>
    <property type="match status" value="1"/>
</dbReference>
<feature type="domain" description="PUL" evidence="1">
    <location>
        <begin position="187"/>
        <end position="456"/>
    </location>
</feature>
<dbReference type="PANTHER" id="PTHR12378">
    <property type="entry name" value="DESUMOYLATING ISOPEPTIDASE"/>
    <property type="match status" value="1"/>
</dbReference>